<reference evidence="2" key="1">
    <citation type="submission" date="2022-08" db="UniProtKB">
        <authorList>
            <consortium name="EnsemblMetazoa"/>
        </authorList>
    </citation>
    <scope>IDENTIFICATION</scope>
    <source>
        <strain evidence="2">05x7-T-G4-1.051#20</strain>
    </source>
</reference>
<dbReference type="InterPro" id="IPR007110">
    <property type="entry name" value="Ig-like_dom"/>
</dbReference>
<protein>
    <recommendedName>
        <fullName evidence="1">Ig-like domain-containing protein</fullName>
    </recommendedName>
</protein>
<dbReference type="PROSITE" id="PS50835">
    <property type="entry name" value="IG_LIKE"/>
    <property type="match status" value="1"/>
</dbReference>
<name>A0A8W8P1C9_MAGGI</name>
<dbReference type="InterPro" id="IPR013783">
    <property type="entry name" value="Ig-like_fold"/>
</dbReference>
<sequence>MNITLDDAGFYSVGTTDDESSLDRGFFLVVTAKPVSPKIKRNIRVHVKNYVELMCSSQSTSAPDYYSKLVTLSYTWFVNGTKMGREARETLGLHVTRDLKYNRYSCSATEEGLESDRSDQVQINHLCKYFNVFLESVNEAHNEVKY</sequence>
<dbReference type="Gene3D" id="2.60.40.10">
    <property type="entry name" value="Immunoglobulins"/>
    <property type="match status" value="1"/>
</dbReference>
<organism evidence="2 3">
    <name type="scientific">Magallana gigas</name>
    <name type="common">Pacific oyster</name>
    <name type="synonym">Crassostrea gigas</name>
    <dbReference type="NCBI Taxonomy" id="29159"/>
    <lineage>
        <taxon>Eukaryota</taxon>
        <taxon>Metazoa</taxon>
        <taxon>Spiralia</taxon>
        <taxon>Lophotrochozoa</taxon>
        <taxon>Mollusca</taxon>
        <taxon>Bivalvia</taxon>
        <taxon>Autobranchia</taxon>
        <taxon>Pteriomorphia</taxon>
        <taxon>Ostreida</taxon>
        <taxon>Ostreoidea</taxon>
        <taxon>Ostreidae</taxon>
        <taxon>Magallana</taxon>
    </lineage>
</organism>
<keyword evidence="3" id="KW-1185">Reference proteome</keyword>
<accession>A0A8W8P1C9</accession>
<proteinExistence type="predicted"/>
<evidence type="ECO:0000313" key="2">
    <source>
        <dbReference type="EnsemblMetazoa" id="G9944.1:cds"/>
    </source>
</evidence>
<dbReference type="AlphaFoldDB" id="A0A8W8P1C9"/>
<evidence type="ECO:0000313" key="3">
    <source>
        <dbReference type="Proteomes" id="UP000005408"/>
    </source>
</evidence>
<dbReference type="Proteomes" id="UP000005408">
    <property type="component" value="Unassembled WGS sequence"/>
</dbReference>
<feature type="domain" description="Ig-like" evidence="1">
    <location>
        <begin position="37"/>
        <end position="124"/>
    </location>
</feature>
<evidence type="ECO:0000259" key="1">
    <source>
        <dbReference type="PROSITE" id="PS50835"/>
    </source>
</evidence>
<dbReference type="EnsemblMetazoa" id="G9944.1">
    <property type="protein sequence ID" value="G9944.1:cds"/>
    <property type="gene ID" value="G9944"/>
</dbReference>